<keyword evidence="2" id="KW-1185">Reference proteome</keyword>
<accession>A0A367JDJ8</accession>
<dbReference type="EMBL" id="PJQM01003605">
    <property type="protein sequence ID" value="RCH88004.1"/>
    <property type="molecule type" value="Genomic_DNA"/>
</dbReference>
<dbReference type="OrthoDB" id="2287989at2759"/>
<gene>
    <name evidence="1" type="ORF">CU098_001463</name>
</gene>
<reference evidence="1 2" key="1">
    <citation type="journal article" date="2018" name="G3 (Bethesda)">
        <title>Phylogenetic and Phylogenomic Definition of Rhizopus Species.</title>
        <authorList>
            <person name="Gryganskyi A.P."/>
            <person name="Golan J."/>
            <person name="Dolatabadi S."/>
            <person name="Mondo S."/>
            <person name="Robb S."/>
            <person name="Idnurm A."/>
            <person name="Muszewska A."/>
            <person name="Steczkiewicz K."/>
            <person name="Masonjones S."/>
            <person name="Liao H.L."/>
            <person name="Gajdeczka M.T."/>
            <person name="Anike F."/>
            <person name="Vuek A."/>
            <person name="Anishchenko I.M."/>
            <person name="Voigt K."/>
            <person name="de Hoog G.S."/>
            <person name="Smith M.E."/>
            <person name="Heitman J."/>
            <person name="Vilgalys R."/>
            <person name="Stajich J.E."/>
        </authorList>
    </citation>
    <scope>NUCLEOTIDE SEQUENCE [LARGE SCALE GENOMIC DNA]</scope>
    <source>
        <strain evidence="1 2">LSU 92-RS-03</strain>
    </source>
</reference>
<organism evidence="1 2">
    <name type="scientific">Rhizopus stolonifer</name>
    <name type="common">Rhizopus nigricans</name>
    <dbReference type="NCBI Taxonomy" id="4846"/>
    <lineage>
        <taxon>Eukaryota</taxon>
        <taxon>Fungi</taxon>
        <taxon>Fungi incertae sedis</taxon>
        <taxon>Mucoromycota</taxon>
        <taxon>Mucoromycotina</taxon>
        <taxon>Mucoromycetes</taxon>
        <taxon>Mucorales</taxon>
        <taxon>Mucorineae</taxon>
        <taxon>Rhizopodaceae</taxon>
        <taxon>Rhizopus</taxon>
    </lineage>
</organism>
<protein>
    <submittedName>
        <fullName evidence="1">Uncharacterized protein</fullName>
    </submittedName>
</protein>
<proteinExistence type="predicted"/>
<feature type="non-terminal residue" evidence="1">
    <location>
        <position position="1"/>
    </location>
</feature>
<dbReference type="STRING" id="4846.A0A367JDJ8"/>
<dbReference type="AlphaFoldDB" id="A0A367JDJ8"/>
<dbReference type="Proteomes" id="UP000253551">
    <property type="component" value="Unassembled WGS sequence"/>
</dbReference>
<comment type="caution">
    <text evidence="1">The sequence shown here is derived from an EMBL/GenBank/DDBJ whole genome shotgun (WGS) entry which is preliminary data.</text>
</comment>
<sequence length="183" mass="20623">KKPDAKVSQALSDLSEMALELKKMIDHHVLLGVSSPKSFGLVVAANQWEKYLARIEELCASKWLKQCKRTSEGLLMSQTRECHRHGHSTPFRSSRISSKDSKKVGFKAALSILQFKNDSLVVQIKVPIGHGFHVPREEGDFRTLPLTTETVQVIERNLKNGTNRIGIKAAVLRRIERWGNGIR</sequence>
<name>A0A367JDJ8_RHIST</name>
<evidence type="ECO:0000313" key="1">
    <source>
        <dbReference type="EMBL" id="RCH88004.1"/>
    </source>
</evidence>
<evidence type="ECO:0000313" key="2">
    <source>
        <dbReference type="Proteomes" id="UP000253551"/>
    </source>
</evidence>